<protein>
    <submittedName>
        <fullName evidence="1">Uncharacterized protein</fullName>
    </submittedName>
</protein>
<accession>A0A9D2NHU1</accession>
<dbReference type="AlphaFoldDB" id="A0A9D2NHU1"/>
<organism evidence="1 2">
    <name type="scientific">Candidatus Eisenbergiella merdavium</name>
    <dbReference type="NCBI Taxonomy" id="2838551"/>
    <lineage>
        <taxon>Bacteria</taxon>
        <taxon>Bacillati</taxon>
        <taxon>Bacillota</taxon>
        <taxon>Clostridia</taxon>
        <taxon>Lachnospirales</taxon>
        <taxon>Lachnospiraceae</taxon>
        <taxon>Eisenbergiella</taxon>
    </lineage>
</organism>
<reference evidence="1" key="2">
    <citation type="submission" date="2021-04" db="EMBL/GenBank/DDBJ databases">
        <authorList>
            <person name="Gilroy R."/>
        </authorList>
    </citation>
    <scope>NUCLEOTIDE SEQUENCE</scope>
    <source>
        <strain evidence="1">USAMLcec2-132</strain>
    </source>
</reference>
<gene>
    <name evidence="1" type="ORF">H9761_14885</name>
</gene>
<dbReference type="Proteomes" id="UP000823891">
    <property type="component" value="Unassembled WGS sequence"/>
</dbReference>
<comment type="caution">
    <text evidence="1">The sequence shown here is derived from an EMBL/GenBank/DDBJ whole genome shotgun (WGS) entry which is preliminary data.</text>
</comment>
<dbReference type="EMBL" id="DWWS01000051">
    <property type="protein sequence ID" value="HJC24965.1"/>
    <property type="molecule type" value="Genomic_DNA"/>
</dbReference>
<reference evidence="1" key="1">
    <citation type="journal article" date="2021" name="PeerJ">
        <title>Extensive microbial diversity within the chicken gut microbiome revealed by metagenomics and culture.</title>
        <authorList>
            <person name="Gilroy R."/>
            <person name="Ravi A."/>
            <person name="Getino M."/>
            <person name="Pursley I."/>
            <person name="Horton D.L."/>
            <person name="Alikhan N.F."/>
            <person name="Baker D."/>
            <person name="Gharbi K."/>
            <person name="Hall N."/>
            <person name="Watson M."/>
            <person name="Adriaenssens E.M."/>
            <person name="Foster-Nyarko E."/>
            <person name="Jarju S."/>
            <person name="Secka A."/>
            <person name="Antonio M."/>
            <person name="Oren A."/>
            <person name="Chaudhuri R.R."/>
            <person name="La Ragione R."/>
            <person name="Hildebrand F."/>
            <person name="Pallen M.J."/>
        </authorList>
    </citation>
    <scope>NUCLEOTIDE SEQUENCE</scope>
    <source>
        <strain evidence="1">USAMLcec2-132</strain>
    </source>
</reference>
<name>A0A9D2NHU1_9FIRM</name>
<evidence type="ECO:0000313" key="2">
    <source>
        <dbReference type="Proteomes" id="UP000823891"/>
    </source>
</evidence>
<proteinExistence type="predicted"/>
<sequence length="86" mass="9839">MAKTKPLGVFTDRKDAARRAIRSRMAAADLKCSDLVKRRIFSEATFYARLRDAGDIRLEEIWQMEQAGVRFSNADLLAMFGREEQA</sequence>
<evidence type="ECO:0000313" key="1">
    <source>
        <dbReference type="EMBL" id="HJC24965.1"/>
    </source>
</evidence>